<dbReference type="OrthoDB" id="2934265at2"/>
<evidence type="ECO:0000313" key="2">
    <source>
        <dbReference type="Proteomes" id="UP000307841"/>
    </source>
</evidence>
<proteinExistence type="predicted"/>
<dbReference type="AlphaFoldDB" id="A0A4U2YHS0"/>
<dbReference type="EMBL" id="SZNK01000001">
    <property type="protein sequence ID" value="TKI59141.1"/>
    <property type="molecule type" value="Genomic_DNA"/>
</dbReference>
<gene>
    <name evidence="1" type="ORF">E8L90_29160</name>
</gene>
<evidence type="ECO:0000313" key="1">
    <source>
        <dbReference type="EMBL" id="TKI59141.1"/>
    </source>
</evidence>
<protein>
    <submittedName>
        <fullName evidence="1">Uncharacterized protein</fullName>
    </submittedName>
</protein>
<name>A0A4U2YHS0_9BACL</name>
<dbReference type="Proteomes" id="UP000307841">
    <property type="component" value="Unassembled WGS sequence"/>
</dbReference>
<organism evidence="1 2">
    <name type="scientific">Brevibacillus antibioticus</name>
    <dbReference type="NCBI Taxonomy" id="2570228"/>
    <lineage>
        <taxon>Bacteria</taxon>
        <taxon>Bacillati</taxon>
        <taxon>Bacillota</taxon>
        <taxon>Bacilli</taxon>
        <taxon>Bacillales</taxon>
        <taxon>Paenibacillaceae</taxon>
        <taxon>Brevibacillus</taxon>
    </lineage>
</organism>
<comment type="caution">
    <text evidence="1">The sequence shown here is derived from an EMBL/GenBank/DDBJ whole genome shotgun (WGS) entry which is preliminary data.</text>
</comment>
<keyword evidence="2" id="KW-1185">Reference proteome</keyword>
<reference evidence="1 2" key="1">
    <citation type="submission" date="2019-04" db="EMBL/GenBank/DDBJ databases">
        <title>Whole genome sequencing of Brevibacillus sp. TGS2-1.</title>
        <authorList>
            <person name="Choi A."/>
        </authorList>
    </citation>
    <scope>NUCLEOTIDE SEQUENCE [LARGE SCALE GENOMIC DNA]</scope>
    <source>
        <strain evidence="1 2">TGS2-1</strain>
    </source>
</reference>
<accession>A0A4U2YHS0</accession>
<sequence>MAIGQTTRVSLPYPSTWDVFASFGGRPTTLGTLVISAVSNGRVSGTVNFRGTPIPIQGSWDERSRQITIESPYANFVGTFAYKDELTLGLRHYVLRGNVRMKPPSIRAGEVGTWTAVTNIPRV</sequence>
<dbReference type="RefSeq" id="WP_137033039.1">
    <property type="nucleotide sequence ID" value="NZ_SZNK01000001.1"/>
</dbReference>